<dbReference type="EMBL" id="QEPN01000006">
    <property type="protein sequence ID" value="RDE70927.1"/>
    <property type="molecule type" value="Genomic_DNA"/>
</dbReference>
<comment type="caution">
    <text evidence="2">The sequence shown here is derived from an EMBL/GenBank/DDBJ whole genome shotgun (WGS) entry which is preliminary data.</text>
</comment>
<organism evidence="2 3">
    <name type="scientific">Haemophilus sputorum</name>
    <dbReference type="NCBI Taxonomy" id="1078480"/>
    <lineage>
        <taxon>Bacteria</taxon>
        <taxon>Pseudomonadati</taxon>
        <taxon>Pseudomonadota</taxon>
        <taxon>Gammaproteobacteria</taxon>
        <taxon>Pasteurellales</taxon>
        <taxon>Pasteurellaceae</taxon>
        <taxon>Haemophilus</taxon>
    </lineage>
</organism>
<evidence type="ECO:0000313" key="3">
    <source>
        <dbReference type="Proteomes" id="UP000253872"/>
    </source>
</evidence>
<sequence length="80" mass="8667">MSNSAQLSPTDVFAIASGIDPLALKLTFSFIFVILLLLAYAWAAVNGYGGISKPNGIWDFVKIVLWGAALVLIVVNFFIY</sequence>
<evidence type="ECO:0000256" key="1">
    <source>
        <dbReference type="SAM" id="Phobius"/>
    </source>
</evidence>
<feature type="transmembrane region" description="Helical" evidence="1">
    <location>
        <begin position="26"/>
        <end position="45"/>
    </location>
</feature>
<reference evidence="2 3" key="1">
    <citation type="submission" date="2018-05" db="EMBL/GenBank/DDBJ databases">
        <title>Draft Genome Sequences for a Diverse set of 7 Haemophilus Species.</title>
        <authorList>
            <person name="Nichols M."/>
            <person name="Topaz N."/>
            <person name="Wang X."/>
            <person name="Wang X."/>
            <person name="Boxrud D."/>
        </authorList>
    </citation>
    <scope>NUCLEOTIDE SEQUENCE [LARGE SCALE GENOMIC DNA]</scope>
    <source>
        <strain evidence="2 3">C2002001239</strain>
    </source>
</reference>
<accession>A0A369YG73</accession>
<dbReference type="RefSeq" id="WP_111403488.1">
    <property type="nucleotide sequence ID" value="NZ_QEPN01000006.1"/>
</dbReference>
<dbReference type="Proteomes" id="UP000253872">
    <property type="component" value="Unassembled WGS sequence"/>
</dbReference>
<gene>
    <name evidence="2" type="ORF">DPV93_07925</name>
</gene>
<proteinExistence type="predicted"/>
<keyword evidence="1" id="KW-0472">Membrane</keyword>
<keyword evidence="1" id="KW-0812">Transmembrane</keyword>
<name>A0A369YG73_9PAST</name>
<feature type="transmembrane region" description="Helical" evidence="1">
    <location>
        <begin position="57"/>
        <end position="79"/>
    </location>
</feature>
<protein>
    <submittedName>
        <fullName evidence="2">DUF3262 family protein</fullName>
    </submittedName>
</protein>
<dbReference type="AlphaFoldDB" id="A0A369YG73"/>
<evidence type="ECO:0000313" key="2">
    <source>
        <dbReference type="EMBL" id="RDE70927.1"/>
    </source>
</evidence>
<keyword evidence="1" id="KW-1133">Transmembrane helix</keyword>